<dbReference type="InterPro" id="IPR035965">
    <property type="entry name" value="PAS-like_dom_sf"/>
</dbReference>
<feature type="domain" description="PAS" evidence="2">
    <location>
        <begin position="148"/>
        <end position="224"/>
    </location>
</feature>
<protein>
    <recommendedName>
        <fullName evidence="5">Signal transduction histidine kinase</fullName>
    </recommendedName>
</protein>
<dbReference type="SMART" id="SM00387">
    <property type="entry name" value="HATPase_c"/>
    <property type="match status" value="1"/>
</dbReference>
<feature type="domain" description="PAC" evidence="3">
    <location>
        <begin position="230"/>
        <end position="282"/>
    </location>
</feature>
<dbReference type="EMBL" id="LN515531">
    <property type="protein sequence ID" value="CEA12869.1"/>
    <property type="molecule type" value="Genomic_DNA"/>
</dbReference>
<dbReference type="InterPro" id="IPR036890">
    <property type="entry name" value="HATPase_C_sf"/>
</dbReference>
<dbReference type="Gene3D" id="3.30.450.20">
    <property type="entry name" value="PAS domain"/>
    <property type="match status" value="2"/>
</dbReference>
<dbReference type="InterPro" id="IPR005467">
    <property type="entry name" value="His_kinase_dom"/>
</dbReference>
<dbReference type="Pfam" id="PF08448">
    <property type="entry name" value="PAS_4"/>
    <property type="match status" value="1"/>
</dbReference>
<proteinExistence type="predicted"/>
<evidence type="ECO:0000259" key="3">
    <source>
        <dbReference type="PROSITE" id="PS50113"/>
    </source>
</evidence>
<dbReference type="PANTHER" id="PTHR43065">
    <property type="entry name" value="SENSOR HISTIDINE KINASE"/>
    <property type="match status" value="1"/>
</dbReference>
<dbReference type="PROSITE" id="PS50112">
    <property type="entry name" value="PAS"/>
    <property type="match status" value="1"/>
</dbReference>
<dbReference type="InterPro" id="IPR011495">
    <property type="entry name" value="Sig_transdc_His_kin_sub2_dim/P"/>
</dbReference>
<dbReference type="Pfam" id="PF13426">
    <property type="entry name" value="PAS_9"/>
    <property type="match status" value="1"/>
</dbReference>
<dbReference type="SUPFAM" id="SSF55874">
    <property type="entry name" value="ATPase domain of HSP90 chaperone/DNA topoisomerase II/histidine kinase"/>
    <property type="match status" value="1"/>
</dbReference>
<dbReference type="NCBIfam" id="TIGR00229">
    <property type="entry name" value="sensory_box"/>
    <property type="match status" value="2"/>
</dbReference>
<dbReference type="KEGG" id="mfi:DSM1535_0508"/>
<evidence type="ECO:0000313" key="4">
    <source>
        <dbReference type="EMBL" id="CEA12869.1"/>
    </source>
</evidence>
<sequence>MIEIKDDNKVEKTEIDEKHSSAILNSIFEGPENIIAFSLDQNYQYIFFNQTHSQTMKNIWGADIEIGKSIMDYISYPEDREKAKENFDRALSGENFIIIEEYGKESLSRNYWENVYNPIQSDKKIIGINVFCIDITERQEAENALKLSQIQLENAMDLAKLANWEFNISDKTFTLNDRFYSILGTTAEKEGGYRITLDAYLQKYVHPDDARPIGELIESALQERRLIFGKEIHHRVVRNDGKIRHVAIVIRVTLPTKKSNVHVYGTVQDVTERTKVEEKLKKSLTEKEVLIKEIHHRVKNNLMVISSLLNLQSQYIKDEEALDIFRESQNRARSMALIHERLYQSPDLKRIDFGDYIQTLSNDLFHSCITDFSRVKLNINVENLMVDINTTVPLGLIVNELVTNSMKHGLAGKAEGEINIGFHKKGDEFVLVVEDTGVGFPDDVDFRNTSTLGLQLVNNLTTQINGKIELNRDNGTKFTITFKEQYT</sequence>
<evidence type="ECO:0008006" key="5">
    <source>
        <dbReference type="Google" id="ProtNLM"/>
    </source>
</evidence>
<accession>A0A090I1Z8</accession>
<dbReference type="PROSITE" id="PS50113">
    <property type="entry name" value="PAC"/>
    <property type="match status" value="1"/>
</dbReference>
<name>A0A090I1Z8_METFO</name>
<dbReference type="InterPro" id="IPR003594">
    <property type="entry name" value="HATPase_dom"/>
</dbReference>
<dbReference type="PANTHER" id="PTHR43065:SF23">
    <property type="entry name" value="SENSOR HISTIDINE KINASE PDTAS"/>
    <property type="match status" value="1"/>
</dbReference>
<dbReference type="AlphaFoldDB" id="A0A090I1Z8"/>
<reference evidence="4" key="1">
    <citation type="submission" date="2014-08" db="EMBL/GenBank/DDBJ databases">
        <authorList>
            <person name="Wibberg D."/>
        </authorList>
    </citation>
    <scope>NUCLEOTIDE SEQUENCE</scope>
</reference>
<dbReference type="InterPro" id="IPR013656">
    <property type="entry name" value="PAS_4"/>
</dbReference>
<dbReference type="Pfam" id="PF07568">
    <property type="entry name" value="HisKA_2"/>
    <property type="match status" value="1"/>
</dbReference>
<evidence type="ECO:0000259" key="1">
    <source>
        <dbReference type="PROSITE" id="PS50109"/>
    </source>
</evidence>
<dbReference type="Gene3D" id="3.30.565.10">
    <property type="entry name" value="Histidine kinase-like ATPase, C-terminal domain"/>
    <property type="match status" value="1"/>
</dbReference>
<gene>
    <name evidence="4" type="ORF">DSM1535_0508</name>
</gene>
<dbReference type="SUPFAM" id="SSF55785">
    <property type="entry name" value="PYP-like sensor domain (PAS domain)"/>
    <property type="match status" value="2"/>
</dbReference>
<dbReference type="RefSeq" id="WP_052659953.1">
    <property type="nucleotide sequence ID" value="NZ_CALCVY010000183.1"/>
</dbReference>
<dbReference type="InterPro" id="IPR000700">
    <property type="entry name" value="PAS-assoc_C"/>
</dbReference>
<evidence type="ECO:0000259" key="2">
    <source>
        <dbReference type="PROSITE" id="PS50112"/>
    </source>
</evidence>
<feature type="domain" description="Histidine kinase" evidence="1">
    <location>
        <begin position="293"/>
        <end position="486"/>
    </location>
</feature>
<organism evidence="4">
    <name type="scientific">Methanobacterium formicicum</name>
    <dbReference type="NCBI Taxonomy" id="2162"/>
    <lineage>
        <taxon>Archaea</taxon>
        <taxon>Methanobacteriati</taxon>
        <taxon>Methanobacteriota</taxon>
        <taxon>Methanomada group</taxon>
        <taxon>Methanobacteria</taxon>
        <taxon>Methanobacteriales</taxon>
        <taxon>Methanobacteriaceae</taxon>
        <taxon>Methanobacterium</taxon>
    </lineage>
</organism>
<dbReference type="PATRIC" id="fig|2162.9.peg.529"/>
<dbReference type="PROSITE" id="PS50109">
    <property type="entry name" value="HIS_KIN"/>
    <property type="match status" value="1"/>
</dbReference>
<dbReference type="Gene3D" id="2.10.70.100">
    <property type="match status" value="1"/>
</dbReference>
<dbReference type="Pfam" id="PF02518">
    <property type="entry name" value="HATPase_c"/>
    <property type="match status" value="1"/>
</dbReference>
<dbReference type="InterPro" id="IPR000014">
    <property type="entry name" value="PAS"/>
</dbReference>